<gene>
    <name evidence="2" type="ORF">OS493_024386</name>
</gene>
<keyword evidence="3" id="KW-1185">Reference proteome</keyword>
<protein>
    <recommendedName>
        <fullName evidence="4">RING-type domain-containing protein</fullName>
    </recommendedName>
</protein>
<evidence type="ECO:0008006" key="4">
    <source>
        <dbReference type="Google" id="ProtNLM"/>
    </source>
</evidence>
<dbReference type="Proteomes" id="UP001163046">
    <property type="component" value="Unassembled WGS sequence"/>
</dbReference>
<dbReference type="AlphaFoldDB" id="A0A9W9YN67"/>
<accession>A0A9W9YN67</accession>
<name>A0A9W9YN67_9CNID</name>
<evidence type="ECO:0000256" key="1">
    <source>
        <dbReference type="SAM" id="MobiDB-lite"/>
    </source>
</evidence>
<evidence type="ECO:0000313" key="2">
    <source>
        <dbReference type="EMBL" id="KAJ7357578.1"/>
    </source>
</evidence>
<feature type="region of interest" description="Disordered" evidence="1">
    <location>
        <begin position="282"/>
        <end position="306"/>
    </location>
</feature>
<dbReference type="EMBL" id="MU827320">
    <property type="protein sequence ID" value="KAJ7357578.1"/>
    <property type="molecule type" value="Genomic_DNA"/>
</dbReference>
<organism evidence="2 3">
    <name type="scientific">Desmophyllum pertusum</name>
    <dbReference type="NCBI Taxonomy" id="174260"/>
    <lineage>
        <taxon>Eukaryota</taxon>
        <taxon>Metazoa</taxon>
        <taxon>Cnidaria</taxon>
        <taxon>Anthozoa</taxon>
        <taxon>Hexacorallia</taxon>
        <taxon>Scleractinia</taxon>
        <taxon>Caryophylliina</taxon>
        <taxon>Caryophylliidae</taxon>
        <taxon>Desmophyllum</taxon>
    </lineage>
</organism>
<evidence type="ECO:0000313" key="3">
    <source>
        <dbReference type="Proteomes" id="UP001163046"/>
    </source>
</evidence>
<proteinExistence type="predicted"/>
<reference evidence="2" key="1">
    <citation type="submission" date="2023-01" db="EMBL/GenBank/DDBJ databases">
        <title>Genome assembly of the deep-sea coral Lophelia pertusa.</title>
        <authorList>
            <person name="Herrera S."/>
            <person name="Cordes E."/>
        </authorList>
    </citation>
    <scope>NUCLEOTIDE SEQUENCE</scope>
    <source>
        <strain evidence="2">USNM1676648</strain>
        <tissue evidence="2">Polyp</tissue>
    </source>
</reference>
<sequence>MSSEFFSTSPSLPSLQRELFKCPNCRAMLLPLNGDEEPPAEIPEGYHVLKFERVRYERESGSSQAAITNFIKLEMSTMEKVVKRRKRSAKRFAAFLATSCIICHTPRENRCPLLPCCSILIHEGCLLNSFHQGPHCLHCRGELFKCPNCRALLFPVIGDEEPPAEIPEGYRVFNFEHARYELEGGSAGHKRKRADFQTIPKCTVCNTRSETPCRRLPCCRRMVHEGCVLNSFHQVPAHSQELKCPKCYAMLLPLNGDEEPPAVIPKGYHVLKFEHVKYEREGESSQAATSAPNDLPTCPPTIVTHE</sequence>
<comment type="caution">
    <text evidence="2">The sequence shown here is derived from an EMBL/GenBank/DDBJ whole genome shotgun (WGS) entry which is preliminary data.</text>
</comment>